<name>A0ABW1YNU5_9GAMM</name>
<comment type="caution">
    <text evidence="1">The sequence shown here is derived from an EMBL/GenBank/DDBJ whole genome shotgun (WGS) entry which is preliminary data.</text>
</comment>
<evidence type="ECO:0000313" key="2">
    <source>
        <dbReference type="Proteomes" id="UP001596425"/>
    </source>
</evidence>
<dbReference type="EMBL" id="JBHSVR010000001">
    <property type="protein sequence ID" value="MFC6632994.1"/>
    <property type="molecule type" value="Genomic_DNA"/>
</dbReference>
<evidence type="ECO:0000313" key="1">
    <source>
        <dbReference type="EMBL" id="MFC6632994.1"/>
    </source>
</evidence>
<gene>
    <name evidence="1" type="ORF">ACFQBM_06885</name>
</gene>
<dbReference type="PROSITE" id="PS51257">
    <property type="entry name" value="PROKAR_LIPOPROTEIN"/>
    <property type="match status" value="1"/>
</dbReference>
<proteinExistence type="predicted"/>
<reference evidence="2" key="1">
    <citation type="journal article" date="2019" name="Int. J. Syst. Evol. Microbiol.">
        <title>The Global Catalogue of Microorganisms (GCM) 10K type strain sequencing project: providing services to taxonomists for standard genome sequencing and annotation.</title>
        <authorList>
            <consortium name="The Broad Institute Genomics Platform"/>
            <consortium name="The Broad Institute Genome Sequencing Center for Infectious Disease"/>
            <person name="Wu L."/>
            <person name="Ma J."/>
        </authorList>
    </citation>
    <scope>NUCLEOTIDE SEQUENCE [LARGE SCALE GENOMIC DNA]</scope>
    <source>
        <strain evidence="2">CGMCC 1.13718</strain>
    </source>
</reference>
<keyword evidence="2" id="KW-1185">Reference proteome</keyword>
<sequence length="204" mass="22135">MQSGKNLLGILAAVAATLGGCGPKAGTQAPADAFLSSIADYCGKAFAGRITVNEPKTAQPDPFEGKTLVMHVRGCEQPTRELRIPFHVGEDRSRTWILTRTDTGLRLKHDHRHEDGSEDTLTMYGGDSRAPGSAGRQAFPTDAETKALFAREGLDASIDNTWIMEIVPGERFSYQLTRPSGRNFRVDFDLSEPVAAPPAPWGHD</sequence>
<dbReference type="RefSeq" id="WP_226864626.1">
    <property type="nucleotide sequence ID" value="NZ_JACZFR010000007.1"/>
</dbReference>
<protein>
    <recommendedName>
        <fullName evidence="3">Lipoprotein</fullName>
    </recommendedName>
</protein>
<dbReference type="Proteomes" id="UP001596425">
    <property type="component" value="Unassembled WGS sequence"/>
</dbReference>
<accession>A0ABW1YNU5</accession>
<organism evidence="1 2">
    <name type="scientific">Microbulbifer taiwanensis</name>
    <dbReference type="NCBI Taxonomy" id="986746"/>
    <lineage>
        <taxon>Bacteria</taxon>
        <taxon>Pseudomonadati</taxon>
        <taxon>Pseudomonadota</taxon>
        <taxon>Gammaproteobacteria</taxon>
        <taxon>Cellvibrionales</taxon>
        <taxon>Microbulbiferaceae</taxon>
        <taxon>Microbulbifer</taxon>
    </lineage>
</organism>
<evidence type="ECO:0008006" key="3">
    <source>
        <dbReference type="Google" id="ProtNLM"/>
    </source>
</evidence>